<dbReference type="EMBL" id="JALHLG010000069">
    <property type="protein sequence ID" value="MCJ2189174.1"/>
    <property type="molecule type" value="Genomic_DNA"/>
</dbReference>
<organism evidence="2 3">
    <name type="scientific">Novosphingobium beihaiensis</name>
    <dbReference type="NCBI Taxonomy" id="2930389"/>
    <lineage>
        <taxon>Bacteria</taxon>
        <taxon>Pseudomonadati</taxon>
        <taxon>Pseudomonadota</taxon>
        <taxon>Alphaproteobacteria</taxon>
        <taxon>Sphingomonadales</taxon>
        <taxon>Sphingomonadaceae</taxon>
        <taxon>Novosphingobium</taxon>
    </lineage>
</organism>
<gene>
    <name evidence="2" type="ORF">MTR66_20480</name>
</gene>
<dbReference type="Proteomes" id="UP001202281">
    <property type="component" value="Unassembled WGS sequence"/>
</dbReference>
<evidence type="ECO:0000313" key="3">
    <source>
        <dbReference type="Proteomes" id="UP001202281"/>
    </source>
</evidence>
<accession>A0ABT0BVV0</accession>
<comment type="caution">
    <text evidence="2">The sequence shown here is derived from an EMBL/GenBank/DDBJ whole genome shotgun (WGS) entry which is preliminary data.</text>
</comment>
<reference evidence="2 3" key="1">
    <citation type="submission" date="2022-04" db="EMBL/GenBank/DDBJ databases">
        <title>Identification of a novel bacterium isolated from mangrove sediments.</title>
        <authorList>
            <person name="Pan X."/>
        </authorList>
    </citation>
    <scope>NUCLEOTIDE SEQUENCE [LARGE SCALE GENOMIC DNA]</scope>
    <source>
        <strain evidence="2 3">B2638</strain>
    </source>
</reference>
<feature type="region of interest" description="Disordered" evidence="1">
    <location>
        <begin position="52"/>
        <end position="87"/>
    </location>
</feature>
<dbReference type="RefSeq" id="WP_243924448.1">
    <property type="nucleotide sequence ID" value="NZ_JALHLG010000069.1"/>
</dbReference>
<proteinExistence type="predicted"/>
<name>A0ABT0BVV0_9SPHN</name>
<feature type="compositionally biased region" description="Polar residues" evidence="1">
    <location>
        <begin position="64"/>
        <end position="73"/>
    </location>
</feature>
<protein>
    <submittedName>
        <fullName evidence="2">Uncharacterized protein</fullName>
    </submittedName>
</protein>
<evidence type="ECO:0000313" key="2">
    <source>
        <dbReference type="EMBL" id="MCJ2189174.1"/>
    </source>
</evidence>
<evidence type="ECO:0000256" key="1">
    <source>
        <dbReference type="SAM" id="MobiDB-lite"/>
    </source>
</evidence>
<sequence>MASEKQSVKGAVFASAVILKSVADMYDSIEPSIAEAHVTAAIDAACKEAEIDPDAFCSPPPPDQSQLPGSHNTPCDRKPSGFGSMPG</sequence>
<keyword evidence="3" id="KW-1185">Reference proteome</keyword>